<dbReference type="EMBL" id="CP106879">
    <property type="protein sequence ID" value="UYC79674.1"/>
    <property type="molecule type" value="Genomic_DNA"/>
</dbReference>
<gene>
    <name evidence="1" type="ORF">OE229_10980</name>
</gene>
<dbReference type="AlphaFoldDB" id="A0A9Q9T1X0"/>
<accession>A0A9Q9T1X0</accession>
<dbReference type="Proteomes" id="UP001062223">
    <property type="component" value="Chromosome"/>
</dbReference>
<evidence type="ECO:0000313" key="2">
    <source>
        <dbReference type="Proteomes" id="UP001062223"/>
    </source>
</evidence>
<protein>
    <submittedName>
        <fullName evidence="1">Uncharacterized protein</fullName>
    </submittedName>
</protein>
<organism evidence="1 2">
    <name type="scientific">Curtobacterium poinsettiae</name>
    <dbReference type="NCBI Taxonomy" id="159612"/>
    <lineage>
        <taxon>Bacteria</taxon>
        <taxon>Bacillati</taxon>
        <taxon>Actinomycetota</taxon>
        <taxon>Actinomycetes</taxon>
        <taxon>Micrococcales</taxon>
        <taxon>Microbacteriaceae</taxon>
        <taxon>Curtobacterium</taxon>
    </lineage>
</organism>
<evidence type="ECO:0000313" key="1">
    <source>
        <dbReference type="EMBL" id="UYC79674.1"/>
    </source>
</evidence>
<proteinExistence type="predicted"/>
<dbReference type="RefSeq" id="WP_182065371.1">
    <property type="nucleotide sequence ID" value="NZ_CP106879.1"/>
</dbReference>
<reference evidence="1" key="1">
    <citation type="submission" date="2022-09" db="EMBL/GenBank/DDBJ databases">
        <title>Taxonomy of Curtobacterium flaccumfaciens.</title>
        <authorList>
            <person name="Osdaghi E."/>
            <person name="Taghavi S.M."/>
            <person name="Hamidizade M."/>
            <person name="Abachi H."/>
            <person name="Fazliarab A."/>
            <person name="Baeyen S."/>
            <person name="Portier P."/>
            <person name="Van Vaerenbergh J."/>
            <person name="Jacques M.-A."/>
        </authorList>
    </citation>
    <scope>NUCLEOTIDE SEQUENCE</scope>
    <source>
        <strain evidence="1">AGQB46</strain>
    </source>
</reference>
<name>A0A9Q9T1X0_9MICO</name>
<sequence length="154" mass="16699">MLRLFSHESEQGDTEWFDLADVVASLHLPELSWTAEDIFVNVSTDPGLDVAELEQVSSAPHLPNPVLDSASFARLAEATHQFIEGEFVGFHPSDVGKIDKAVIRLDMSDGSLWTIIIDTDQVKIGATFSRVFGSGTQVPAMTTRAPGPSTEMPS</sequence>
<dbReference type="KEGG" id="cpoi:OE229_10980"/>